<evidence type="ECO:0008006" key="7">
    <source>
        <dbReference type="Google" id="ProtNLM"/>
    </source>
</evidence>
<dbReference type="SMART" id="SM00248">
    <property type="entry name" value="ANK"/>
    <property type="match status" value="4"/>
</dbReference>
<evidence type="ECO:0000256" key="4">
    <source>
        <dbReference type="SAM" id="MobiDB-lite"/>
    </source>
</evidence>
<dbReference type="PANTHER" id="PTHR24173">
    <property type="entry name" value="ANKYRIN REPEAT CONTAINING"/>
    <property type="match status" value="1"/>
</dbReference>
<dbReference type="OMA" id="YPTTGWQ"/>
<keyword evidence="2 3" id="KW-0040">ANK repeat</keyword>
<sequence>MRTLIPTSTAAAMSVKDHREVIIDPTKNLLNAMRTNSFTRIKSALTVPGIHFGTRDSEHDFQTLLMRVCRLDMAPRNRRDLAKILLEKRRVDVNAKDSDGRTALTHACLMGDTTMIKLLAEDEDVDPNIGDREGDTPLMHACRAGQGDVVAALMTNFIRLGLQVDEPNNQGVTPLIEAARGGHADICRRLVTTGHADVNARDGSTFNTAQDYAIASRRLSTPDILLLSPIAQRKLQARKKREAMGRSSLSELMKRASYYPTTGWQHEESGNTGTFVIEHEEGKLKQRSRAVKPTLHQEHLQQLNSAVFQVAKYGLSRVAEQRKEEDEQNVDAEEKQPRQRKISLSLPDLREEDLDHDAKSSSSRANSPPKSSHQDNHLRVPHRPSPSTSPTPSRRSTPSPSRLHHPQAQTSKSHTPRLKLPPVDSPNTSPASARRRGSVPNKMFAGTKPAVKTSASNQTSLGLSRSPPNDWAPSANNHNHTSHGPVPVVHIVTPNKNVQSRTRLSWEGKPSSAVPSYLFR</sequence>
<dbReference type="InterPro" id="IPR036770">
    <property type="entry name" value="Ankyrin_rpt-contain_sf"/>
</dbReference>
<dbReference type="OrthoDB" id="5406014at2759"/>
<accession>A0A914A2Z1</accession>
<proteinExistence type="predicted"/>
<keyword evidence="6" id="KW-1185">Reference proteome</keyword>
<feature type="repeat" description="ANK" evidence="3">
    <location>
        <begin position="170"/>
        <end position="203"/>
    </location>
</feature>
<protein>
    <recommendedName>
        <fullName evidence="7">Ankyrin</fullName>
    </recommendedName>
</protein>
<dbReference type="GeneID" id="119729629"/>
<dbReference type="RefSeq" id="XP_038058203.1">
    <property type="nucleotide sequence ID" value="XM_038202275.1"/>
</dbReference>
<keyword evidence="1" id="KW-0677">Repeat</keyword>
<dbReference type="Proteomes" id="UP000887568">
    <property type="component" value="Unplaced"/>
</dbReference>
<name>A0A914A2Z1_PATMI</name>
<dbReference type="AlphaFoldDB" id="A0A914A2Z1"/>
<dbReference type="Pfam" id="PF12796">
    <property type="entry name" value="Ank_2"/>
    <property type="match status" value="1"/>
</dbReference>
<evidence type="ECO:0000313" key="5">
    <source>
        <dbReference type="EnsemblMetazoa" id="XP_038058203.1"/>
    </source>
</evidence>
<feature type="region of interest" description="Disordered" evidence="4">
    <location>
        <begin position="319"/>
        <end position="486"/>
    </location>
</feature>
<evidence type="ECO:0000256" key="2">
    <source>
        <dbReference type="ARBA" id="ARBA00023043"/>
    </source>
</evidence>
<evidence type="ECO:0000256" key="1">
    <source>
        <dbReference type="ARBA" id="ARBA00022737"/>
    </source>
</evidence>
<dbReference type="Pfam" id="PF00023">
    <property type="entry name" value="Ank"/>
    <property type="match status" value="1"/>
</dbReference>
<feature type="compositionally biased region" description="Low complexity" evidence="4">
    <location>
        <begin position="360"/>
        <end position="371"/>
    </location>
</feature>
<dbReference type="EnsemblMetazoa" id="XM_038202275.1">
    <property type="protein sequence ID" value="XP_038058203.1"/>
    <property type="gene ID" value="LOC119729629"/>
</dbReference>
<dbReference type="SUPFAM" id="SSF48403">
    <property type="entry name" value="Ankyrin repeat"/>
    <property type="match status" value="1"/>
</dbReference>
<reference evidence="5" key="1">
    <citation type="submission" date="2022-11" db="UniProtKB">
        <authorList>
            <consortium name="EnsemblMetazoa"/>
        </authorList>
    </citation>
    <scope>IDENTIFICATION</scope>
</reference>
<dbReference type="PROSITE" id="PS50088">
    <property type="entry name" value="ANK_REPEAT"/>
    <property type="match status" value="1"/>
</dbReference>
<evidence type="ECO:0000256" key="3">
    <source>
        <dbReference type="PROSITE-ProRule" id="PRU00023"/>
    </source>
</evidence>
<dbReference type="Gene3D" id="1.25.40.20">
    <property type="entry name" value="Ankyrin repeat-containing domain"/>
    <property type="match status" value="2"/>
</dbReference>
<dbReference type="InterPro" id="IPR002110">
    <property type="entry name" value="Ankyrin_rpt"/>
</dbReference>
<dbReference type="PANTHER" id="PTHR24173:SF74">
    <property type="entry name" value="ANKYRIN REPEAT DOMAIN-CONTAINING PROTEIN 16"/>
    <property type="match status" value="1"/>
</dbReference>
<feature type="compositionally biased region" description="Low complexity" evidence="4">
    <location>
        <begin position="390"/>
        <end position="401"/>
    </location>
</feature>
<evidence type="ECO:0000313" key="6">
    <source>
        <dbReference type="Proteomes" id="UP000887568"/>
    </source>
</evidence>
<feature type="compositionally biased region" description="Polar residues" evidence="4">
    <location>
        <begin position="453"/>
        <end position="467"/>
    </location>
</feature>
<organism evidence="5 6">
    <name type="scientific">Patiria miniata</name>
    <name type="common">Bat star</name>
    <name type="synonym">Asterina miniata</name>
    <dbReference type="NCBI Taxonomy" id="46514"/>
    <lineage>
        <taxon>Eukaryota</taxon>
        <taxon>Metazoa</taxon>
        <taxon>Echinodermata</taxon>
        <taxon>Eleutherozoa</taxon>
        <taxon>Asterozoa</taxon>
        <taxon>Asteroidea</taxon>
        <taxon>Valvatacea</taxon>
        <taxon>Valvatida</taxon>
        <taxon>Asterinidae</taxon>
        <taxon>Patiria</taxon>
    </lineage>
</organism>